<dbReference type="InterPro" id="IPR003807">
    <property type="entry name" value="DUF202"/>
</dbReference>
<name>A0Q2E0_CLONN</name>
<dbReference type="Proteomes" id="UP000008220">
    <property type="component" value="Chromosome"/>
</dbReference>
<feature type="transmembrane region" description="Helical" evidence="5">
    <location>
        <begin position="35"/>
        <end position="55"/>
    </location>
</feature>
<keyword evidence="4 5" id="KW-0472">Membrane</keyword>
<comment type="subcellular location">
    <subcellularLocation>
        <location evidence="1">Endomembrane system</location>
        <topology evidence="1">Multi-pass membrane protein</topology>
    </subcellularLocation>
</comment>
<evidence type="ECO:0000256" key="4">
    <source>
        <dbReference type="ARBA" id="ARBA00023136"/>
    </source>
</evidence>
<dbReference type="PATRIC" id="fig|386415.7.peg.1826"/>
<evidence type="ECO:0000256" key="2">
    <source>
        <dbReference type="ARBA" id="ARBA00022692"/>
    </source>
</evidence>
<feature type="transmembrane region" description="Helical" evidence="5">
    <location>
        <begin position="61"/>
        <end position="84"/>
    </location>
</feature>
<proteinExistence type="predicted"/>
<evidence type="ECO:0000256" key="3">
    <source>
        <dbReference type="ARBA" id="ARBA00022989"/>
    </source>
</evidence>
<keyword evidence="3 5" id="KW-1133">Transmembrane helix</keyword>
<accession>A0Q2E0</accession>
<dbReference type="AlphaFoldDB" id="A0Q2E0"/>
<feature type="domain" description="DUF202" evidence="6">
    <location>
        <begin position="26"/>
        <end position="86"/>
    </location>
</feature>
<dbReference type="KEGG" id="cno:NT01CX_0294"/>
<evidence type="ECO:0000256" key="1">
    <source>
        <dbReference type="ARBA" id="ARBA00004127"/>
    </source>
</evidence>
<evidence type="ECO:0000313" key="7">
    <source>
        <dbReference type="EMBL" id="ABK61939.1"/>
    </source>
</evidence>
<reference evidence="7 8" key="1">
    <citation type="journal article" date="2006" name="Nat. Biotechnol.">
        <title>The genome and transcriptomes of the anti-tumor agent Clostridium novyi-NT.</title>
        <authorList>
            <person name="Bettegowda C."/>
            <person name="Huang X."/>
            <person name="Lin J."/>
            <person name="Cheong I."/>
            <person name="Kohli M."/>
            <person name="Szabo S.A."/>
            <person name="Zhang X."/>
            <person name="Diaz L.A. Jr."/>
            <person name="Velculescu V.E."/>
            <person name="Parmigiani G."/>
            <person name="Kinzler K.W."/>
            <person name="Vogelstein B."/>
            <person name="Zhou S."/>
        </authorList>
    </citation>
    <scope>NUCLEOTIDE SEQUENCE [LARGE SCALE GENOMIC DNA]</scope>
    <source>
        <strain evidence="7 8">NT</strain>
    </source>
</reference>
<keyword evidence="2 5" id="KW-0812">Transmembrane</keyword>
<sequence length="103" mass="11795">MNKKEKKVFSFKKDELILRDLLATDRTILANERTFLSYLRTFLSLIVAGCTLVKVPKSTVLHIVGCIFIILGTIIGIHGVKTFIKISKNLKHIKYISDEYKIQ</sequence>
<dbReference type="eggNOG" id="COG2149">
    <property type="taxonomic scope" value="Bacteria"/>
</dbReference>
<dbReference type="GO" id="GO:0012505">
    <property type="term" value="C:endomembrane system"/>
    <property type="evidence" value="ECO:0007669"/>
    <property type="project" value="UniProtKB-SubCell"/>
</dbReference>
<dbReference type="HOGENOM" id="CLU_157066_1_0_9"/>
<dbReference type="Pfam" id="PF02656">
    <property type="entry name" value="DUF202"/>
    <property type="match status" value="1"/>
</dbReference>
<evidence type="ECO:0000256" key="5">
    <source>
        <dbReference type="SAM" id="Phobius"/>
    </source>
</evidence>
<keyword evidence="8" id="KW-1185">Reference proteome</keyword>
<gene>
    <name evidence="7" type="ordered locus">NT01CX_0294</name>
</gene>
<organism evidence="7 8">
    <name type="scientific">Clostridium novyi (strain NT)</name>
    <dbReference type="NCBI Taxonomy" id="386415"/>
    <lineage>
        <taxon>Bacteria</taxon>
        <taxon>Bacillati</taxon>
        <taxon>Bacillota</taxon>
        <taxon>Clostridia</taxon>
        <taxon>Eubacteriales</taxon>
        <taxon>Clostridiaceae</taxon>
        <taxon>Clostridium</taxon>
    </lineage>
</organism>
<protein>
    <recommendedName>
        <fullName evidence="6">DUF202 domain-containing protein</fullName>
    </recommendedName>
</protein>
<dbReference type="EMBL" id="CP000382">
    <property type="protein sequence ID" value="ABK61939.1"/>
    <property type="molecule type" value="Genomic_DNA"/>
</dbReference>
<evidence type="ECO:0000259" key="6">
    <source>
        <dbReference type="Pfam" id="PF02656"/>
    </source>
</evidence>
<evidence type="ECO:0000313" key="8">
    <source>
        <dbReference type="Proteomes" id="UP000008220"/>
    </source>
</evidence>
<dbReference type="STRING" id="386415.NT01CX_0294"/>